<dbReference type="InterPro" id="IPR047722">
    <property type="entry name" value="STM4015-like"/>
</dbReference>
<dbReference type="Proteomes" id="UP001052739">
    <property type="component" value="Unassembled WGS sequence"/>
</dbReference>
<dbReference type="NCBIfam" id="NF038076">
    <property type="entry name" value="fam_STM4015"/>
    <property type="match status" value="1"/>
</dbReference>
<name>A0ABQ3PNM5_9ACTN</name>
<keyword evidence="2" id="KW-1185">Reference proteome</keyword>
<reference evidence="1" key="1">
    <citation type="submission" date="2024-05" db="EMBL/GenBank/DDBJ databases">
        <title>Whole genome shotgun sequence of Streptomyces hydrogenans NBRC 13475.</title>
        <authorList>
            <person name="Komaki H."/>
            <person name="Tamura T."/>
        </authorList>
    </citation>
    <scope>NUCLEOTIDE SEQUENCE</scope>
    <source>
        <strain evidence="1">NBRC 13475</strain>
    </source>
</reference>
<gene>
    <name evidence="1" type="ORF">Shyd_79930</name>
</gene>
<dbReference type="Gene3D" id="3.80.10.10">
    <property type="entry name" value="Ribonuclease Inhibitor"/>
    <property type="match status" value="1"/>
</dbReference>
<dbReference type="EMBL" id="BNDW01000102">
    <property type="protein sequence ID" value="GHI26622.1"/>
    <property type="molecule type" value="Genomic_DNA"/>
</dbReference>
<evidence type="ECO:0000313" key="1">
    <source>
        <dbReference type="EMBL" id="GHI26622.1"/>
    </source>
</evidence>
<proteinExistence type="predicted"/>
<evidence type="ECO:0000313" key="2">
    <source>
        <dbReference type="Proteomes" id="UP001052739"/>
    </source>
</evidence>
<dbReference type="RefSeq" id="WP_190225434.1">
    <property type="nucleotide sequence ID" value="NZ_BNBS01000106.1"/>
</dbReference>
<protein>
    <recommendedName>
        <fullName evidence="3">Cytoplasmic protein</fullName>
    </recommendedName>
</protein>
<dbReference type="InterPro" id="IPR032675">
    <property type="entry name" value="LRR_dom_sf"/>
</dbReference>
<organism evidence="1 2">
    <name type="scientific">Streptomyces hydrogenans</name>
    <dbReference type="NCBI Taxonomy" id="1873719"/>
    <lineage>
        <taxon>Bacteria</taxon>
        <taxon>Bacillati</taxon>
        <taxon>Actinomycetota</taxon>
        <taxon>Actinomycetes</taxon>
        <taxon>Kitasatosporales</taxon>
        <taxon>Streptomycetaceae</taxon>
        <taxon>Streptomyces</taxon>
    </lineage>
</organism>
<dbReference type="SUPFAM" id="SSF52047">
    <property type="entry name" value="RNI-like"/>
    <property type="match status" value="1"/>
</dbReference>
<evidence type="ECO:0008006" key="3">
    <source>
        <dbReference type="Google" id="ProtNLM"/>
    </source>
</evidence>
<sequence length="319" mass="34012">MTIGVHLEEFHGLPVFDLPDAESRAELPDAAAVAWRLSSPTYRDADEESWQAVFERFLKTVDTGRVRALVVGGWEDAYDTSSAPVVTALMGANDRLTALEAVFLGDMTFEDCEISWIVQSDVTPLLAAYPALRELGVRGGTGLSFPSVRHTGLETLVVEAGGLGAEVVRGIAGSDLPALESLELWLGTDEYGGDSSPEDLAPLLSGEAFPALRSLGLCNSVIEDRVAAAVAGAPVVARLDRLDLSMGVLTDEGAGALLDGQPLTHLRELDLEHHYLSAAMRDRLTAALAPHGVRVVLDDPQTPEDDGDGDVWRYVAIAE</sequence>
<comment type="caution">
    <text evidence="1">The sequence shown here is derived from an EMBL/GenBank/DDBJ whole genome shotgun (WGS) entry which is preliminary data.</text>
</comment>
<accession>A0ABQ3PNM5</accession>